<feature type="transmembrane region" description="Helical" evidence="1">
    <location>
        <begin position="55"/>
        <end position="76"/>
    </location>
</feature>
<dbReference type="Proteomes" id="UP000029914">
    <property type="component" value="Chromosome"/>
</dbReference>
<evidence type="ECO:0000256" key="1">
    <source>
        <dbReference type="SAM" id="Phobius"/>
    </source>
</evidence>
<accession>A0A097IEA6</accession>
<reference evidence="2 3" key="1">
    <citation type="submission" date="2013-09" db="EMBL/GenBank/DDBJ databases">
        <title>Complete genome sequence of Corynebacterium doosanense CAU 212(T) (=DSM 45436(T)), isolated from activated sludge.</title>
        <authorList>
            <person name="Schaffert L."/>
            <person name="Albersmeier A."/>
            <person name="Kalinowski J."/>
            <person name="Ruckert C."/>
        </authorList>
    </citation>
    <scope>NUCLEOTIDE SEQUENCE [LARGE SCALE GENOMIC DNA]</scope>
    <source>
        <strain evidence="2 3">CAU 212</strain>
    </source>
</reference>
<evidence type="ECO:0000313" key="3">
    <source>
        <dbReference type="Proteomes" id="UP000029914"/>
    </source>
</evidence>
<proteinExistence type="predicted"/>
<keyword evidence="1" id="KW-0472">Membrane</keyword>
<protein>
    <submittedName>
        <fullName evidence="2">Membrane protein</fullName>
    </submittedName>
</protein>
<organism evidence="2 3">
    <name type="scientific">Corynebacterium doosanense CAU 212 = DSM 45436</name>
    <dbReference type="NCBI Taxonomy" id="558173"/>
    <lineage>
        <taxon>Bacteria</taxon>
        <taxon>Bacillati</taxon>
        <taxon>Actinomycetota</taxon>
        <taxon>Actinomycetes</taxon>
        <taxon>Mycobacteriales</taxon>
        <taxon>Corynebacteriaceae</taxon>
        <taxon>Corynebacterium</taxon>
    </lineage>
</organism>
<keyword evidence="1" id="KW-1133">Transmembrane helix</keyword>
<gene>
    <name evidence="2" type="ORF">CDOO_03735</name>
</gene>
<dbReference type="HOGENOM" id="CLU_124994_0_1_11"/>
<keyword evidence="1" id="KW-0812">Transmembrane</keyword>
<name>A0A097IEA6_9CORY</name>
<dbReference type="AlphaFoldDB" id="A0A097IEA6"/>
<dbReference type="EMBL" id="CP006764">
    <property type="protein sequence ID" value="AIT60462.1"/>
    <property type="molecule type" value="Genomic_DNA"/>
</dbReference>
<dbReference type="eggNOG" id="ENOG5033A20">
    <property type="taxonomic scope" value="Bacteria"/>
</dbReference>
<dbReference type="KEGG" id="cdo:CDOO_03735"/>
<evidence type="ECO:0000313" key="2">
    <source>
        <dbReference type="EMBL" id="AIT60462.1"/>
    </source>
</evidence>
<keyword evidence="3" id="KW-1185">Reference proteome</keyword>
<sequence length="141" mass="14784">MNSSAQTVPTTIRLGAGAALLQVLVAFGMAFYLIYADLTSDVSDTIESDAAAAQWIGTGTAIFIFILFGVVLAGAVNLLRGGNWGRSPIVMMGVLLLPVAWYMMSEGMVLAGIGTGILAAAALVFMLHPRSTEWIAANYGR</sequence>
<feature type="transmembrane region" description="Helical" evidence="1">
    <location>
        <begin position="88"/>
        <end position="104"/>
    </location>
</feature>
<dbReference type="OrthoDB" id="4775239at2"/>
<feature type="transmembrane region" description="Helical" evidence="1">
    <location>
        <begin position="12"/>
        <end position="35"/>
    </location>
</feature>
<dbReference type="RefSeq" id="WP_018021114.1">
    <property type="nucleotide sequence ID" value="NZ_AQUX01000002.1"/>
</dbReference>
<feature type="transmembrane region" description="Helical" evidence="1">
    <location>
        <begin position="110"/>
        <end position="127"/>
    </location>
</feature>